<accession>A0AAI8MCM1</accession>
<sequence length="70" mass="7437">MEAAAGTGAEAATDGATVDAAEEAEVVAAVACPAEEEDRVEAEERAAPRHQPDSRRELPRRQKPQKLRVA</sequence>
<keyword evidence="3" id="KW-1185">Reference proteome</keyword>
<feature type="region of interest" description="Disordered" evidence="1">
    <location>
        <begin position="33"/>
        <end position="70"/>
    </location>
</feature>
<reference evidence="2 3" key="1">
    <citation type="journal article" date="2012" name="Microbes Environ.">
        <title>Complete genome sequence of Bradyrhizobium sp. S23321: insights into symbiosis evolution in soil oligotrophs.</title>
        <authorList>
            <person name="Okubo T."/>
            <person name="Tsukui T."/>
            <person name="Maita H."/>
            <person name="Okamoto S."/>
            <person name="Oshima K."/>
            <person name="Fujisawa T."/>
            <person name="Saito A."/>
            <person name="Futamata H."/>
            <person name="Hattori R."/>
            <person name="Shimomura Y."/>
            <person name="Haruta S."/>
            <person name="Morimoto S."/>
            <person name="Wang Y."/>
            <person name="Sakai Y."/>
            <person name="Hattori M."/>
            <person name="Aizawa S."/>
            <person name="Nagashima K.V.P."/>
            <person name="Masuda S."/>
            <person name="Hattori T."/>
            <person name="Yamashita A."/>
            <person name="Bao Z."/>
            <person name="Hayatsu M."/>
            <person name="Kajiya-Kanegae H."/>
            <person name="Yoshinaga I."/>
            <person name="Sakamoto K."/>
            <person name="Toyota K."/>
            <person name="Nakao M."/>
            <person name="Kohara M."/>
            <person name="Anda M."/>
            <person name="Niwa R."/>
            <person name="Jung-Hwan P."/>
            <person name="Sameshima-Saito R."/>
            <person name="Tokuda S."/>
            <person name="Yamamoto S."/>
            <person name="Yamamoto S."/>
            <person name="Yokoyama T."/>
            <person name="Akutsu T."/>
            <person name="Nakamura Y."/>
            <person name="Nakahira-Yanaka Y."/>
            <person name="Takada Hoshino Y."/>
            <person name="Hirakawa H."/>
            <person name="Mitsui H."/>
            <person name="Terasawa K."/>
            <person name="Itakura M."/>
            <person name="Sato S."/>
            <person name="Ikeda-Ohtsubo W."/>
            <person name="Sakakura N."/>
            <person name="Kaminuma E."/>
            <person name="Minamisawa K."/>
        </authorList>
    </citation>
    <scope>NUCLEOTIDE SEQUENCE [LARGE SCALE GENOMIC DNA]</scope>
    <source>
        <strain evidence="2 3">S23321</strain>
    </source>
</reference>
<dbReference type="Proteomes" id="UP000007886">
    <property type="component" value="Chromosome"/>
</dbReference>
<feature type="compositionally biased region" description="Basic residues" evidence="1">
    <location>
        <begin position="61"/>
        <end position="70"/>
    </location>
</feature>
<dbReference type="EMBL" id="AP012279">
    <property type="protein sequence ID" value="BAL75498.1"/>
    <property type="molecule type" value="Genomic_DNA"/>
</dbReference>
<protein>
    <submittedName>
        <fullName evidence="2">Uncharacterized protein</fullName>
    </submittedName>
</protein>
<organism evidence="2 3">
    <name type="scientific">Bradyrhizobium cosmicum</name>
    <dbReference type="NCBI Taxonomy" id="1404864"/>
    <lineage>
        <taxon>Bacteria</taxon>
        <taxon>Pseudomonadati</taxon>
        <taxon>Pseudomonadota</taxon>
        <taxon>Alphaproteobacteria</taxon>
        <taxon>Hyphomicrobiales</taxon>
        <taxon>Nitrobacteraceae</taxon>
        <taxon>Bradyrhizobium</taxon>
    </lineage>
</organism>
<evidence type="ECO:0000313" key="3">
    <source>
        <dbReference type="Proteomes" id="UP000007886"/>
    </source>
</evidence>
<gene>
    <name evidence="2" type="ORF">S23_22850</name>
</gene>
<feature type="region of interest" description="Disordered" evidence="1">
    <location>
        <begin position="1"/>
        <end position="20"/>
    </location>
</feature>
<feature type="compositionally biased region" description="Basic and acidic residues" evidence="1">
    <location>
        <begin position="42"/>
        <end position="60"/>
    </location>
</feature>
<dbReference type="AlphaFoldDB" id="A0AAI8MCM1"/>
<evidence type="ECO:0000256" key="1">
    <source>
        <dbReference type="SAM" id="MobiDB-lite"/>
    </source>
</evidence>
<name>A0AAI8MCM1_9BRAD</name>
<dbReference type="KEGG" id="brs:S23_22850"/>
<proteinExistence type="predicted"/>
<evidence type="ECO:0000313" key="2">
    <source>
        <dbReference type="EMBL" id="BAL75498.1"/>
    </source>
</evidence>
<feature type="compositionally biased region" description="Low complexity" evidence="1">
    <location>
        <begin position="1"/>
        <end position="19"/>
    </location>
</feature>